<sequence length="648" mass="67696">MNRFLNNTAIIALSAALAMPHGAFAQSTDTTTEAEAEVAAPSEEELLRKKLEEEAAAAAEAERLAAEEAEAAAAAEAERVAAEEAAEAERLAAEEAEAAAAAEAERVAAEEAAEAERLAAEEAEAAAAAEAERVAAEEAAEAERLAAEEAEAAAAAEAERVAAEEAAEAERLAAEEADAAAAEAERVAAEEAAEAERLAAEEAGDVEQVEEAGEIEQAETAEEVTPAPEAETNADATAAAETPVETEADSTADTAATSEAEAAETETATSETTTEESGTSETAEAETAPPVLTEEEQLQAEEQQAERQAERQAEAAESAAVSAEAEVADVETEAVTEDTSRASNEEFTPQAQASGDDGLSKFEKALLLGLGAVVVGSVLKNGDRVVSNSGDRVVVEGDDGLRVLKNDNELLRRPGSDVRTETFNDGSTRTIVTRPNGNRIVTIAAADGRVLQRFVVYPDGSEVTLIDDTVDFDPVQVSVLPQPAPEQPRVNIDDELALRIALQQQAQSDVGRNFSLAQIRGLKSVRELAPAIELDAVTFASGSAAISPDQAEELVALGRAIAGVIETTPEAVFLIEGHTDAVGRDSYNLALSDRRAETVALAMTEYFDVPPENLITQGYGESALKIQTQGAEQANRRAVVRNITSLLR</sequence>
<feature type="compositionally biased region" description="Acidic residues" evidence="2">
    <location>
        <begin position="326"/>
        <end position="336"/>
    </location>
</feature>
<dbReference type="Pfam" id="PF00691">
    <property type="entry name" value="OmpA"/>
    <property type="match status" value="1"/>
</dbReference>
<feature type="compositionally biased region" description="Basic and acidic residues" evidence="2">
    <location>
        <begin position="103"/>
        <end position="120"/>
    </location>
</feature>
<dbReference type="InterPro" id="IPR006665">
    <property type="entry name" value="OmpA-like"/>
</dbReference>
<keyword evidence="3" id="KW-0732">Signal</keyword>
<feature type="compositionally biased region" description="Basic and acidic residues" evidence="2">
    <location>
        <begin position="183"/>
        <end position="200"/>
    </location>
</feature>
<evidence type="ECO:0000256" key="2">
    <source>
        <dbReference type="SAM" id="MobiDB-lite"/>
    </source>
</evidence>
<dbReference type="RefSeq" id="WP_407593295.1">
    <property type="nucleotide sequence ID" value="NZ_JBHDIY010000002.1"/>
</dbReference>
<feature type="compositionally biased region" description="Basic and acidic residues" evidence="2">
    <location>
        <begin position="304"/>
        <end position="314"/>
    </location>
</feature>
<dbReference type="CDD" id="cd07185">
    <property type="entry name" value="OmpA_C-like"/>
    <property type="match status" value="1"/>
</dbReference>
<dbReference type="SUPFAM" id="SSF103088">
    <property type="entry name" value="OmpA-like"/>
    <property type="match status" value="1"/>
</dbReference>
<dbReference type="PROSITE" id="PS51123">
    <property type="entry name" value="OMPA_2"/>
    <property type="match status" value="1"/>
</dbReference>
<feature type="compositionally biased region" description="Acidic residues" evidence="2">
    <location>
        <begin position="202"/>
        <end position="222"/>
    </location>
</feature>
<evidence type="ECO:0000259" key="4">
    <source>
        <dbReference type="PROSITE" id="PS51123"/>
    </source>
</evidence>
<dbReference type="PANTHER" id="PTHR30329:SF21">
    <property type="entry name" value="LIPOPROTEIN YIAD-RELATED"/>
    <property type="match status" value="1"/>
</dbReference>
<feature type="signal peptide" evidence="3">
    <location>
        <begin position="1"/>
        <end position="25"/>
    </location>
</feature>
<feature type="compositionally biased region" description="Basic and acidic residues" evidence="2">
    <location>
        <begin position="130"/>
        <end position="147"/>
    </location>
</feature>
<name>A0ABW8UX05_9RHOB</name>
<dbReference type="InterPro" id="IPR036737">
    <property type="entry name" value="OmpA-like_sf"/>
</dbReference>
<feature type="compositionally biased region" description="Basic and acidic residues" evidence="2">
    <location>
        <begin position="157"/>
        <end position="174"/>
    </location>
</feature>
<feature type="compositionally biased region" description="Basic and acidic residues" evidence="2">
    <location>
        <begin position="76"/>
        <end position="93"/>
    </location>
</feature>
<dbReference type="InterPro" id="IPR050330">
    <property type="entry name" value="Bact_OuterMem_StrucFunc"/>
</dbReference>
<gene>
    <name evidence="5" type="ORF">ACERZ8_16805</name>
</gene>
<accession>A0ABW8UX05</accession>
<evidence type="ECO:0000313" key="5">
    <source>
        <dbReference type="EMBL" id="MFL4471452.1"/>
    </source>
</evidence>
<keyword evidence="6" id="KW-1185">Reference proteome</keyword>
<dbReference type="Gene3D" id="3.30.1330.60">
    <property type="entry name" value="OmpA-like domain"/>
    <property type="match status" value="1"/>
</dbReference>
<dbReference type="EMBL" id="JBHDIY010000002">
    <property type="protein sequence ID" value="MFL4471452.1"/>
    <property type="molecule type" value="Genomic_DNA"/>
</dbReference>
<organism evidence="5 6">
    <name type="scientific">Tateyamaria armeniaca</name>
    <dbReference type="NCBI Taxonomy" id="2518930"/>
    <lineage>
        <taxon>Bacteria</taxon>
        <taxon>Pseudomonadati</taxon>
        <taxon>Pseudomonadota</taxon>
        <taxon>Alphaproteobacteria</taxon>
        <taxon>Rhodobacterales</taxon>
        <taxon>Roseobacteraceae</taxon>
        <taxon>Tateyamaria</taxon>
    </lineage>
</organism>
<evidence type="ECO:0000256" key="3">
    <source>
        <dbReference type="SAM" id="SignalP"/>
    </source>
</evidence>
<keyword evidence="1" id="KW-0472">Membrane</keyword>
<evidence type="ECO:0000313" key="6">
    <source>
        <dbReference type="Proteomes" id="UP001627408"/>
    </source>
</evidence>
<comment type="caution">
    <text evidence="5">The sequence shown here is derived from an EMBL/GenBank/DDBJ whole genome shotgun (WGS) entry which is preliminary data.</text>
</comment>
<reference evidence="5 6" key="1">
    <citation type="submission" date="2024-08" db="EMBL/GenBank/DDBJ databases">
        <title>Tateyamaria sp. nov., isolated from marine algae.</title>
        <authorList>
            <person name="Choi B.J."/>
            <person name="Kim J.M."/>
            <person name="Lee J.K."/>
            <person name="Choi D.G."/>
            <person name="Bayburt H."/>
            <person name="Baek J.H."/>
            <person name="Han D.M."/>
            <person name="Jeon C.O."/>
        </authorList>
    </citation>
    <scope>NUCLEOTIDE SEQUENCE [LARGE SCALE GENOMIC DNA]</scope>
    <source>
        <strain evidence="5 6">KMU-156</strain>
    </source>
</reference>
<feature type="chain" id="PRO_5045460001" evidence="3">
    <location>
        <begin position="26"/>
        <end position="648"/>
    </location>
</feature>
<evidence type="ECO:0000256" key="1">
    <source>
        <dbReference type="PROSITE-ProRule" id="PRU00473"/>
    </source>
</evidence>
<feature type="domain" description="OmpA-like" evidence="4">
    <location>
        <begin position="526"/>
        <end position="648"/>
    </location>
</feature>
<feature type="region of interest" description="Disordered" evidence="2">
    <location>
        <begin position="75"/>
        <end position="356"/>
    </location>
</feature>
<proteinExistence type="predicted"/>
<dbReference type="PANTHER" id="PTHR30329">
    <property type="entry name" value="STATOR ELEMENT OF FLAGELLAR MOTOR COMPLEX"/>
    <property type="match status" value="1"/>
</dbReference>
<feature type="compositionally biased region" description="Low complexity" evidence="2">
    <location>
        <begin position="223"/>
        <end position="243"/>
    </location>
</feature>
<dbReference type="Proteomes" id="UP001627408">
    <property type="component" value="Unassembled WGS sequence"/>
</dbReference>
<feature type="compositionally biased region" description="Low complexity" evidence="2">
    <location>
        <begin position="251"/>
        <end position="292"/>
    </location>
</feature>
<feature type="compositionally biased region" description="Low complexity" evidence="2">
    <location>
        <begin position="315"/>
        <end position="325"/>
    </location>
</feature>
<protein>
    <submittedName>
        <fullName evidence="5">OmpA family protein</fullName>
    </submittedName>
</protein>